<organism evidence="1 2">
    <name type="scientific">Durusdinium trenchii</name>
    <dbReference type="NCBI Taxonomy" id="1381693"/>
    <lineage>
        <taxon>Eukaryota</taxon>
        <taxon>Sar</taxon>
        <taxon>Alveolata</taxon>
        <taxon>Dinophyceae</taxon>
        <taxon>Suessiales</taxon>
        <taxon>Symbiodiniaceae</taxon>
        <taxon>Durusdinium</taxon>
    </lineage>
</organism>
<reference evidence="1 2" key="1">
    <citation type="submission" date="2024-02" db="EMBL/GenBank/DDBJ databases">
        <authorList>
            <person name="Chen Y."/>
            <person name="Shah S."/>
            <person name="Dougan E. K."/>
            <person name="Thang M."/>
            <person name="Chan C."/>
        </authorList>
    </citation>
    <scope>NUCLEOTIDE SEQUENCE [LARGE SCALE GENOMIC DNA]</scope>
</reference>
<keyword evidence="2" id="KW-1185">Reference proteome</keyword>
<protein>
    <submittedName>
        <fullName evidence="1">Retrovirus-related Pol polyprotein from transposon TNT 1-94</fullName>
    </submittedName>
</protein>
<dbReference type="EMBL" id="CAXAMM010039048">
    <property type="protein sequence ID" value="CAK9083335.1"/>
    <property type="molecule type" value="Genomic_DNA"/>
</dbReference>
<name>A0ABP0Q508_9DINO</name>
<proteinExistence type="predicted"/>
<accession>A0ABP0Q508</accession>
<dbReference type="Proteomes" id="UP001642464">
    <property type="component" value="Unassembled WGS sequence"/>
</dbReference>
<feature type="non-terminal residue" evidence="1">
    <location>
        <position position="1"/>
    </location>
</feature>
<gene>
    <name evidence="1" type="ORF">SCF082_LOCUS39561</name>
</gene>
<sequence length="288" mass="31900">KGGWAEQIIAGCYGLVDAPLHWRRSLTEDMKALGYEQSALDPCVMKLYNKAHTKLLGAIAIEVDDLFTVGHAEHHHKMELLRKRYTFGKYVHLQKEKDGPSSLMVSKLSKMTVEGIVQMNQVVLELKDKADLCLQIQPLKRMRLSVVTDALFANSGFHSQGGHLVLAHESQLRDGHSMPTNIVAWRSGKLQRVVNSTLAAETQSLSRGLSFFGDHGDGAGAPGRELQNVKAWRERLGGEELLVMGSEASEGFLKESLAVVDAKSLYDHLSPFCGLGSLDVVWPRRYHS</sequence>
<evidence type="ECO:0000313" key="2">
    <source>
        <dbReference type="Proteomes" id="UP001642464"/>
    </source>
</evidence>
<comment type="caution">
    <text evidence="1">The sequence shown here is derived from an EMBL/GenBank/DDBJ whole genome shotgun (WGS) entry which is preliminary data.</text>
</comment>
<evidence type="ECO:0000313" key="1">
    <source>
        <dbReference type="EMBL" id="CAK9083335.1"/>
    </source>
</evidence>